<keyword evidence="1" id="KW-1133">Transmembrane helix</keyword>
<dbReference type="InterPro" id="IPR039961">
    <property type="entry name" value="Nuo9.5"/>
</dbReference>
<proteinExistence type="predicted"/>
<dbReference type="STRING" id="1353952.A0A165EUY2"/>
<keyword evidence="1" id="KW-0472">Membrane</keyword>
<evidence type="ECO:0000313" key="3">
    <source>
        <dbReference type="Proteomes" id="UP000076842"/>
    </source>
</evidence>
<sequence>MASIYRFIQRSAHEKPVYFWSCIIGAAGPIMLIVVPPIRRKYYVKPEDPPFTYPIPQRARKPTVGFEDPAEWAGKWNVGKGSA</sequence>
<dbReference type="EMBL" id="KV423992">
    <property type="protein sequence ID" value="KZT55573.1"/>
    <property type="molecule type" value="Genomic_DNA"/>
</dbReference>
<dbReference type="PANTHER" id="PTHR38488:SF1">
    <property type="entry name" value="OXIDOREDUCTASE 9.5 KDA SUBUNIT, PUTATIVE (AFU_ORTHOLOGUE AFUA_5G08980)-RELATED"/>
    <property type="match status" value="1"/>
</dbReference>
<reference evidence="2 3" key="1">
    <citation type="journal article" date="2016" name="Mol. Biol. Evol.">
        <title>Comparative Genomics of Early-Diverging Mushroom-Forming Fungi Provides Insights into the Origins of Lignocellulose Decay Capabilities.</title>
        <authorList>
            <person name="Nagy L.G."/>
            <person name="Riley R."/>
            <person name="Tritt A."/>
            <person name="Adam C."/>
            <person name="Daum C."/>
            <person name="Floudas D."/>
            <person name="Sun H."/>
            <person name="Yadav J.S."/>
            <person name="Pangilinan J."/>
            <person name="Larsson K.H."/>
            <person name="Matsuura K."/>
            <person name="Barry K."/>
            <person name="Labutti K."/>
            <person name="Kuo R."/>
            <person name="Ohm R.A."/>
            <person name="Bhattacharya S.S."/>
            <person name="Shirouzu T."/>
            <person name="Yoshinaga Y."/>
            <person name="Martin F.M."/>
            <person name="Grigoriev I.V."/>
            <person name="Hibbett D.S."/>
        </authorList>
    </citation>
    <scope>NUCLEOTIDE SEQUENCE [LARGE SCALE GENOMIC DNA]</scope>
    <source>
        <strain evidence="2 3">HHB12733</strain>
    </source>
</reference>
<dbReference type="OrthoDB" id="2093409at2759"/>
<keyword evidence="1" id="KW-0812">Transmembrane</keyword>
<dbReference type="Proteomes" id="UP000076842">
    <property type="component" value="Unassembled WGS sequence"/>
</dbReference>
<dbReference type="PANTHER" id="PTHR38488">
    <property type="entry name" value="OXIDOREDUCTASE 9.5 KDA SUBUNIT, PUTATIVE (AFU_ORTHOLOGUE AFUA_5G08980)-RELATED"/>
    <property type="match status" value="1"/>
</dbReference>
<evidence type="ECO:0008006" key="4">
    <source>
        <dbReference type="Google" id="ProtNLM"/>
    </source>
</evidence>
<name>A0A165EUY2_9BASI</name>
<keyword evidence="3" id="KW-1185">Reference proteome</keyword>
<dbReference type="InParanoid" id="A0A165EUY2"/>
<protein>
    <recommendedName>
        <fullName evidence="4">NADH-ubiquinone oxidoreductase 9.5 kDa subunit</fullName>
    </recommendedName>
</protein>
<organism evidence="2 3">
    <name type="scientific">Calocera cornea HHB12733</name>
    <dbReference type="NCBI Taxonomy" id="1353952"/>
    <lineage>
        <taxon>Eukaryota</taxon>
        <taxon>Fungi</taxon>
        <taxon>Dikarya</taxon>
        <taxon>Basidiomycota</taxon>
        <taxon>Agaricomycotina</taxon>
        <taxon>Dacrymycetes</taxon>
        <taxon>Dacrymycetales</taxon>
        <taxon>Dacrymycetaceae</taxon>
        <taxon>Calocera</taxon>
    </lineage>
</organism>
<feature type="transmembrane region" description="Helical" evidence="1">
    <location>
        <begin position="17"/>
        <end position="35"/>
    </location>
</feature>
<gene>
    <name evidence="2" type="ORF">CALCODRAFT_484667</name>
</gene>
<evidence type="ECO:0000256" key="1">
    <source>
        <dbReference type="SAM" id="Phobius"/>
    </source>
</evidence>
<dbReference type="CDD" id="cd22903">
    <property type="entry name" value="NI9M"/>
    <property type="match status" value="1"/>
</dbReference>
<accession>A0A165EUY2</accession>
<dbReference type="AlphaFoldDB" id="A0A165EUY2"/>
<evidence type="ECO:0000313" key="2">
    <source>
        <dbReference type="EMBL" id="KZT55573.1"/>
    </source>
</evidence>